<accession>A0A3L6KVZ2</accession>
<sequence>MTAGGGNALTPLTTGLQTIKLRSRLVIGIRLYGSLVAPHPRISTQIKCRPFLQYFGETLRRLRCDVTLFAPFPNCDSDGKLLNVKEFPCEYRMVHDPTSGSAGNRNNMYRGRKPGAAARSNFQDYLNEVASELNAPPKRILFIDAEINYRFSPVQTLVLEAFEPRRPRFCHPHQRSEAPSDITVAAEGSRRAQRQAAMLEAEFEWTQRQQLQSRRCAPFSPDLYQEKSTPVSDSEVREAALAVKREDYTLVALAGMLVELAATDASVADFLRVEPLVEKLRVPFHGNVNYLPIENCDDMMFWDWNAVEVREAESMATAAETPEVEEREEHQHMFSDVPQQLLCPSAFHLFLPCCRFFPR</sequence>
<evidence type="ECO:0000313" key="1">
    <source>
        <dbReference type="EMBL" id="RHW67938.1"/>
    </source>
</evidence>
<dbReference type="Proteomes" id="UP000266743">
    <property type="component" value="Chromosome 11"/>
</dbReference>
<dbReference type="AlphaFoldDB" id="A0A3L6KVZ2"/>
<name>A0A3L6KVZ2_9TRYP</name>
<gene>
    <name evidence="1" type="ORF">DPX39_110102600</name>
</gene>
<organism evidence="1">
    <name type="scientific">Trypanosoma brucei equiperdum</name>
    <dbReference type="NCBI Taxonomy" id="630700"/>
    <lineage>
        <taxon>Eukaryota</taxon>
        <taxon>Discoba</taxon>
        <taxon>Euglenozoa</taxon>
        <taxon>Kinetoplastea</taxon>
        <taxon>Metakinetoplastina</taxon>
        <taxon>Trypanosomatida</taxon>
        <taxon>Trypanosomatidae</taxon>
        <taxon>Trypanosoma</taxon>
    </lineage>
</organism>
<protein>
    <submittedName>
        <fullName evidence="1">Uncharacterized protein</fullName>
    </submittedName>
</protein>
<comment type="caution">
    <text evidence="1">The sequence shown here is derived from an EMBL/GenBank/DDBJ whole genome shotgun (WGS) entry which is preliminary data.</text>
</comment>
<dbReference type="EMBL" id="QSBY01000011">
    <property type="protein sequence ID" value="RHW67938.1"/>
    <property type="molecule type" value="Genomic_DNA"/>
</dbReference>
<proteinExistence type="predicted"/>
<reference evidence="1" key="1">
    <citation type="submission" date="2018-09" db="EMBL/GenBank/DDBJ databases">
        <title>whole genome sequence of T. equiperdum IVM-t1 strain.</title>
        <authorList>
            <person name="Suganuma K."/>
        </authorList>
    </citation>
    <scope>NUCLEOTIDE SEQUENCE [LARGE SCALE GENOMIC DNA]</scope>
    <source>
        <strain evidence="1">IVM-t1</strain>
    </source>
</reference>